<dbReference type="EMBL" id="JACHHJ010000001">
    <property type="protein sequence ID" value="MBB6449310.1"/>
    <property type="molecule type" value="Genomic_DNA"/>
</dbReference>
<gene>
    <name evidence="3" type="ORF">HNR44_001259</name>
</gene>
<proteinExistence type="inferred from homology"/>
<feature type="domain" description="Smf/DprA SLOG" evidence="2">
    <location>
        <begin position="81"/>
        <end position="283"/>
    </location>
</feature>
<evidence type="ECO:0000313" key="3">
    <source>
        <dbReference type="EMBL" id="MBB6449310.1"/>
    </source>
</evidence>
<evidence type="ECO:0000259" key="2">
    <source>
        <dbReference type="Pfam" id="PF02481"/>
    </source>
</evidence>
<dbReference type="InterPro" id="IPR057666">
    <property type="entry name" value="DrpA_SLOG"/>
</dbReference>
<dbReference type="Proteomes" id="UP000568839">
    <property type="component" value="Unassembled WGS sequence"/>
</dbReference>
<dbReference type="Pfam" id="PF02481">
    <property type="entry name" value="DNA_processg_A"/>
    <property type="match status" value="1"/>
</dbReference>
<keyword evidence="4" id="KW-1185">Reference proteome</keyword>
<name>A0A841PKK7_9BACL</name>
<sequence length="284" mass="31900">MVTYRQRLIHAQFAPGMTWRALHRLHTDQPRLYSTLTYSPEKLVQVTGCHPKTANRWSSYWKTSSIVEEEQKMELEGVTPLTIDDPSYPRRLKQMLDPPWIIYCKGNIALCNQDTLAVVGTREPSRYGIRAVEELLSPVVQSGRVIVSGLAKGIDTIAHKRAIIAKGKTIAVIAGGFHHIYPRENQSLASHIAKDHLLLSEYPPYTRPQKWHFPERNRIISALGERLFVVEAGERSGTLITVDQALEQGRDVCALPGPIYSKTSVGTNRLIEQGASMVLRPSDL</sequence>
<dbReference type="SUPFAM" id="SSF102405">
    <property type="entry name" value="MCP/YpsA-like"/>
    <property type="match status" value="1"/>
</dbReference>
<comment type="caution">
    <text evidence="3">The sequence shown here is derived from an EMBL/GenBank/DDBJ whole genome shotgun (WGS) entry which is preliminary data.</text>
</comment>
<organism evidence="3 4">
    <name type="scientific">Geomicrobium halophilum</name>
    <dbReference type="NCBI Taxonomy" id="549000"/>
    <lineage>
        <taxon>Bacteria</taxon>
        <taxon>Bacillati</taxon>
        <taxon>Bacillota</taxon>
        <taxon>Bacilli</taxon>
        <taxon>Bacillales</taxon>
        <taxon>Geomicrobium</taxon>
    </lineage>
</organism>
<dbReference type="NCBIfam" id="TIGR00732">
    <property type="entry name" value="dprA"/>
    <property type="match status" value="1"/>
</dbReference>
<accession>A0A841PKK7</accession>
<comment type="similarity">
    <text evidence="1">Belongs to the DprA/Smf family.</text>
</comment>
<dbReference type="Gene3D" id="3.40.50.450">
    <property type="match status" value="1"/>
</dbReference>
<protein>
    <submittedName>
        <fullName evidence="3">DNA processing protein</fullName>
    </submittedName>
</protein>
<dbReference type="PANTHER" id="PTHR43022">
    <property type="entry name" value="PROTEIN SMF"/>
    <property type="match status" value="1"/>
</dbReference>
<dbReference type="PANTHER" id="PTHR43022:SF1">
    <property type="entry name" value="PROTEIN SMF"/>
    <property type="match status" value="1"/>
</dbReference>
<dbReference type="GO" id="GO:0009294">
    <property type="term" value="P:DNA-mediated transformation"/>
    <property type="evidence" value="ECO:0007669"/>
    <property type="project" value="InterPro"/>
</dbReference>
<dbReference type="InterPro" id="IPR003488">
    <property type="entry name" value="DprA"/>
</dbReference>
<dbReference type="AlphaFoldDB" id="A0A841PKK7"/>
<evidence type="ECO:0000313" key="4">
    <source>
        <dbReference type="Proteomes" id="UP000568839"/>
    </source>
</evidence>
<reference evidence="3 4" key="1">
    <citation type="submission" date="2020-08" db="EMBL/GenBank/DDBJ databases">
        <title>Genomic Encyclopedia of Type Strains, Phase IV (KMG-IV): sequencing the most valuable type-strain genomes for metagenomic binning, comparative biology and taxonomic classification.</title>
        <authorList>
            <person name="Goeker M."/>
        </authorList>
    </citation>
    <scope>NUCLEOTIDE SEQUENCE [LARGE SCALE GENOMIC DNA]</scope>
    <source>
        <strain evidence="3 4">DSM 21769</strain>
    </source>
</reference>
<evidence type="ECO:0000256" key="1">
    <source>
        <dbReference type="ARBA" id="ARBA00006525"/>
    </source>
</evidence>
<dbReference type="RefSeq" id="WP_184403206.1">
    <property type="nucleotide sequence ID" value="NZ_JACHHJ010000001.1"/>
</dbReference>